<dbReference type="AlphaFoldDB" id="I7M9S9"/>
<dbReference type="EMBL" id="GG662523">
    <property type="protein sequence ID" value="EAS02744.1"/>
    <property type="molecule type" value="Genomic_DNA"/>
</dbReference>
<evidence type="ECO:0000313" key="2">
    <source>
        <dbReference type="Proteomes" id="UP000009168"/>
    </source>
</evidence>
<dbReference type="KEGG" id="tet:TTHERM_00348340"/>
<dbReference type="Proteomes" id="UP000009168">
    <property type="component" value="Unassembled WGS sequence"/>
</dbReference>
<accession>I7M9S9</accession>
<keyword evidence="2" id="KW-1185">Reference proteome</keyword>
<protein>
    <submittedName>
        <fullName evidence="1">Uncharacterized protein</fullName>
    </submittedName>
</protein>
<sequence>METQVIRYNCKQQYLEIRACYDSLPNTSTSEQIIQACDPKIYALGKCIEQGRIKDQELFVKQKLNEYINSDQNQSKN</sequence>
<dbReference type="RefSeq" id="XP_001022989.1">
    <property type="nucleotide sequence ID" value="XM_001022989.1"/>
</dbReference>
<reference evidence="2" key="1">
    <citation type="journal article" date="2006" name="PLoS Biol.">
        <title>Macronuclear genome sequence of the ciliate Tetrahymena thermophila, a model eukaryote.</title>
        <authorList>
            <person name="Eisen J.A."/>
            <person name="Coyne R.S."/>
            <person name="Wu M."/>
            <person name="Wu D."/>
            <person name="Thiagarajan M."/>
            <person name="Wortman J.R."/>
            <person name="Badger J.H."/>
            <person name="Ren Q."/>
            <person name="Amedeo P."/>
            <person name="Jones K.M."/>
            <person name="Tallon L.J."/>
            <person name="Delcher A.L."/>
            <person name="Salzberg S.L."/>
            <person name="Silva J.C."/>
            <person name="Haas B.J."/>
            <person name="Majoros W.H."/>
            <person name="Farzad M."/>
            <person name="Carlton J.M."/>
            <person name="Smith R.K. Jr."/>
            <person name="Garg J."/>
            <person name="Pearlman R.E."/>
            <person name="Karrer K.M."/>
            <person name="Sun L."/>
            <person name="Manning G."/>
            <person name="Elde N.C."/>
            <person name="Turkewitz A.P."/>
            <person name="Asai D.J."/>
            <person name="Wilkes D.E."/>
            <person name="Wang Y."/>
            <person name="Cai H."/>
            <person name="Collins K."/>
            <person name="Stewart B.A."/>
            <person name="Lee S.R."/>
            <person name="Wilamowska K."/>
            <person name="Weinberg Z."/>
            <person name="Ruzzo W.L."/>
            <person name="Wloga D."/>
            <person name="Gaertig J."/>
            <person name="Frankel J."/>
            <person name="Tsao C.-C."/>
            <person name="Gorovsky M.A."/>
            <person name="Keeling P.J."/>
            <person name="Waller R.F."/>
            <person name="Patron N.J."/>
            <person name="Cherry J.M."/>
            <person name="Stover N.A."/>
            <person name="Krieger C.J."/>
            <person name="del Toro C."/>
            <person name="Ryder H.F."/>
            <person name="Williamson S.C."/>
            <person name="Barbeau R.A."/>
            <person name="Hamilton E.P."/>
            <person name="Orias E."/>
        </authorList>
    </citation>
    <scope>NUCLEOTIDE SEQUENCE [LARGE SCALE GENOMIC DNA]</scope>
    <source>
        <strain evidence="2">SB210</strain>
    </source>
</reference>
<dbReference type="HOGENOM" id="CLU_2643482_0_0_1"/>
<name>I7M9S9_TETTS</name>
<evidence type="ECO:0000313" key="1">
    <source>
        <dbReference type="EMBL" id="EAS02744.1"/>
    </source>
</evidence>
<dbReference type="InParanoid" id="I7M9S9"/>
<dbReference type="GeneID" id="7836201"/>
<organism evidence="1 2">
    <name type="scientific">Tetrahymena thermophila (strain SB210)</name>
    <dbReference type="NCBI Taxonomy" id="312017"/>
    <lineage>
        <taxon>Eukaryota</taxon>
        <taxon>Sar</taxon>
        <taxon>Alveolata</taxon>
        <taxon>Ciliophora</taxon>
        <taxon>Intramacronucleata</taxon>
        <taxon>Oligohymenophorea</taxon>
        <taxon>Hymenostomatida</taxon>
        <taxon>Tetrahymenina</taxon>
        <taxon>Tetrahymenidae</taxon>
        <taxon>Tetrahymena</taxon>
    </lineage>
</organism>
<gene>
    <name evidence="1" type="ORF">TTHERM_00348340</name>
</gene>
<proteinExistence type="predicted"/>